<dbReference type="PANTHER" id="PTHR14796:SF3">
    <property type="entry name" value="NEURENSIN 1-LIKE-RELATED"/>
    <property type="match status" value="1"/>
</dbReference>
<protein>
    <submittedName>
        <fullName evidence="3">Uncharacterized protein</fullName>
    </submittedName>
</protein>
<sequence>MTSSISVSEHQPPTVPLFLQQQQQQHTRRHIGRPIRVWPFAMECLAETEAETEQTAETTTGHLGNCEGVTAAAVVTSSPQPTVSANKKDTHIKQAGANSQSRKQSLDGTKKIVEAESVGCTPFFGVKHYLNNFYGITDGDTDAKIVRIIEPEDEDDYFAILTAGAGQSKSEVECWHVHRRCFAWSFSVGTLVILLGVTCLLLGFLLPRHSALVSQMEDNDVKMWMSAHSTNSEPSISSLNIIDRQAIEHNNVLDTLKMGGGIATCFGCFLLLMTLIFPPGSHPSKWADEGETSQISQINQALKNCLLSVHSKNHPTFFYSGLVASTTNEKIPVFQQLQSVQPKD</sequence>
<dbReference type="AlphaFoldDB" id="E9HAE5"/>
<gene>
    <name evidence="3" type="ORF">DAPPUDRAFT_308947</name>
</gene>
<evidence type="ECO:0000256" key="1">
    <source>
        <dbReference type="SAM" id="MobiDB-lite"/>
    </source>
</evidence>
<dbReference type="Proteomes" id="UP000000305">
    <property type="component" value="Unassembled WGS sequence"/>
</dbReference>
<evidence type="ECO:0000313" key="3">
    <source>
        <dbReference type="EMBL" id="EFX71311.1"/>
    </source>
</evidence>
<accession>E9HAE5</accession>
<dbReference type="HOGENOM" id="CLU_807164_0_0_1"/>
<keyword evidence="2" id="KW-0812">Transmembrane</keyword>
<feature type="transmembrane region" description="Helical" evidence="2">
    <location>
        <begin position="258"/>
        <end position="277"/>
    </location>
</feature>
<keyword evidence="2" id="KW-1133">Transmembrane helix</keyword>
<dbReference type="OrthoDB" id="6351203at2759"/>
<feature type="region of interest" description="Disordered" evidence="1">
    <location>
        <begin position="78"/>
        <end position="106"/>
    </location>
</feature>
<dbReference type="GO" id="GO:0043005">
    <property type="term" value="C:neuron projection"/>
    <property type="evidence" value="ECO:0000318"/>
    <property type="project" value="GO_Central"/>
</dbReference>
<evidence type="ECO:0000313" key="4">
    <source>
        <dbReference type="Proteomes" id="UP000000305"/>
    </source>
</evidence>
<dbReference type="InterPro" id="IPR024883">
    <property type="entry name" value="Neurensin"/>
</dbReference>
<feature type="transmembrane region" description="Helical" evidence="2">
    <location>
        <begin position="182"/>
        <end position="206"/>
    </location>
</feature>
<dbReference type="GO" id="GO:0007399">
    <property type="term" value="P:nervous system development"/>
    <property type="evidence" value="ECO:0000318"/>
    <property type="project" value="GO_Central"/>
</dbReference>
<dbReference type="InParanoid" id="E9HAE5"/>
<reference evidence="3 4" key="1">
    <citation type="journal article" date="2011" name="Science">
        <title>The ecoresponsive genome of Daphnia pulex.</title>
        <authorList>
            <person name="Colbourne J.K."/>
            <person name="Pfrender M.E."/>
            <person name="Gilbert D."/>
            <person name="Thomas W.K."/>
            <person name="Tucker A."/>
            <person name="Oakley T.H."/>
            <person name="Tokishita S."/>
            <person name="Aerts A."/>
            <person name="Arnold G.J."/>
            <person name="Basu M.K."/>
            <person name="Bauer D.J."/>
            <person name="Caceres C.E."/>
            <person name="Carmel L."/>
            <person name="Casola C."/>
            <person name="Choi J.H."/>
            <person name="Detter J.C."/>
            <person name="Dong Q."/>
            <person name="Dusheyko S."/>
            <person name="Eads B.D."/>
            <person name="Frohlich T."/>
            <person name="Geiler-Samerotte K.A."/>
            <person name="Gerlach D."/>
            <person name="Hatcher P."/>
            <person name="Jogdeo S."/>
            <person name="Krijgsveld J."/>
            <person name="Kriventseva E.V."/>
            <person name="Kultz D."/>
            <person name="Laforsch C."/>
            <person name="Lindquist E."/>
            <person name="Lopez J."/>
            <person name="Manak J.R."/>
            <person name="Muller J."/>
            <person name="Pangilinan J."/>
            <person name="Patwardhan R.P."/>
            <person name="Pitluck S."/>
            <person name="Pritham E.J."/>
            <person name="Rechtsteiner A."/>
            <person name="Rho M."/>
            <person name="Rogozin I.B."/>
            <person name="Sakarya O."/>
            <person name="Salamov A."/>
            <person name="Schaack S."/>
            <person name="Shapiro H."/>
            <person name="Shiga Y."/>
            <person name="Skalitzky C."/>
            <person name="Smith Z."/>
            <person name="Souvorov A."/>
            <person name="Sung W."/>
            <person name="Tang Z."/>
            <person name="Tsuchiya D."/>
            <person name="Tu H."/>
            <person name="Vos H."/>
            <person name="Wang M."/>
            <person name="Wolf Y.I."/>
            <person name="Yamagata H."/>
            <person name="Yamada T."/>
            <person name="Ye Y."/>
            <person name="Shaw J.R."/>
            <person name="Andrews J."/>
            <person name="Crease T.J."/>
            <person name="Tang H."/>
            <person name="Lucas S.M."/>
            <person name="Robertson H.M."/>
            <person name="Bork P."/>
            <person name="Koonin E.V."/>
            <person name="Zdobnov E.M."/>
            <person name="Grigoriev I.V."/>
            <person name="Lynch M."/>
            <person name="Boore J.L."/>
        </authorList>
    </citation>
    <scope>NUCLEOTIDE SEQUENCE [LARGE SCALE GENOMIC DNA]</scope>
</reference>
<keyword evidence="4" id="KW-1185">Reference proteome</keyword>
<name>E9HAE5_DAPPU</name>
<proteinExistence type="predicted"/>
<dbReference type="KEGG" id="dpx:DAPPUDRAFT_308947"/>
<keyword evidence="2" id="KW-0472">Membrane</keyword>
<dbReference type="GO" id="GO:0043025">
    <property type="term" value="C:neuronal cell body"/>
    <property type="evidence" value="ECO:0000318"/>
    <property type="project" value="GO_Central"/>
</dbReference>
<dbReference type="GO" id="GO:0030133">
    <property type="term" value="C:transport vesicle"/>
    <property type="evidence" value="ECO:0000318"/>
    <property type="project" value="GO_Central"/>
</dbReference>
<organism evidence="3 4">
    <name type="scientific">Daphnia pulex</name>
    <name type="common">Water flea</name>
    <dbReference type="NCBI Taxonomy" id="6669"/>
    <lineage>
        <taxon>Eukaryota</taxon>
        <taxon>Metazoa</taxon>
        <taxon>Ecdysozoa</taxon>
        <taxon>Arthropoda</taxon>
        <taxon>Crustacea</taxon>
        <taxon>Branchiopoda</taxon>
        <taxon>Diplostraca</taxon>
        <taxon>Cladocera</taxon>
        <taxon>Anomopoda</taxon>
        <taxon>Daphniidae</taxon>
        <taxon>Daphnia</taxon>
    </lineage>
</organism>
<dbReference type="Pfam" id="PF14927">
    <property type="entry name" value="Neurensin"/>
    <property type="match status" value="1"/>
</dbReference>
<dbReference type="PANTHER" id="PTHR14796">
    <property type="entry name" value="NEURENSIN 1-RELATED"/>
    <property type="match status" value="1"/>
</dbReference>
<dbReference type="STRING" id="6669.E9HAE5"/>
<dbReference type="EMBL" id="GL732611">
    <property type="protein sequence ID" value="EFX71311.1"/>
    <property type="molecule type" value="Genomic_DNA"/>
</dbReference>
<evidence type="ECO:0000256" key="2">
    <source>
        <dbReference type="SAM" id="Phobius"/>
    </source>
</evidence>